<keyword evidence="5 10" id="KW-1015">Disulfide bond</keyword>
<dbReference type="CDD" id="cd02947">
    <property type="entry name" value="TRX_family"/>
    <property type="match status" value="1"/>
</dbReference>
<keyword evidence="4" id="KW-0249">Electron transport</keyword>
<dbReference type="Gene3D" id="3.40.30.10">
    <property type="entry name" value="Glutaredoxin"/>
    <property type="match status" value="1"/>
</dbReference>
<protein>
    <recommendedName>
        <fullName evidence="2 7">Thioredoxin</fullName>
    </recommendedName>
</protein>
<proteinExistence type="inferred from homology"/>
<reference evidence="12 14" key="1">
    <citation type="submission" date="2020-08" db="EMBL/GenBank/DDBJ databases">
        <title>Genomic Encyclopedia of Type Strains, Phase IV (KMG-IV): sequencing the most valuable type-strain genomes for metagenomic binning, comparative biology and taxonomic classification.</title>
        <authorList>
            <person name="Goeker M."/>
        </authorList>
    </citation>
    <scope>NUCLEOTIDE SEQUENCE [LARGE SCALE GENOMIC DNA]</scope>
    <source>
        <strain evidence="12 14">DSM 26963</strain>
    </source>
</reference>
<sequence>MEIINANQFEQYMKEDAVLVDFFATWCGPCKMLSPVLESAAKTLEGKVKIVKVDVDQSPDLAQRFKVMAVPTMILFKNGQQVTAFSGYMPEEQLVARIESAL</sequence>
<accession>A0A7W8FY18</accession>
<dbReference type="AlphaFoldDB" id="A0A7W8FY18"/>
<dbReference type="PANTHER" id="PTHR45663:SF11">
    <property type="entry name" value="GEO12009P1"/>
    <property type="match status" value="1"/>
</dbReference>
<evidence type="ECO:0000256" key="7">
    <source>
        <dbReference type="NCBIfam" id="TIGR01068"/>
    </source>
</evidence>
<dbReference type="GO" id="GO:0015035">
    <property type="term" value="F:protein-disulfide reductase activity"/>
    <property type="evidence" value="ECO:0007669"/>
    <property type="project" value="UniProtKB-UniRule"/>
</dbReference>
<dbReference type="PIRSF" id="PIRSF000077">
    <property type="entry name" value="Thioredoxin"/>
    <property type="match status" value="1"/>
</dbReference>
<dbReference type="InterPro" id="IPR013766">
    <property type="entry name" value="Thioredoxin_domain"/>
</dbReference>
<dbReference type="Pfam" id="PF00085">
    <property type="entry name" value="Thioredoxin"/>
    <property type="match status" value="1"/>
</dbReference>
<evidence type="ECO:0000256" key="1">
    <source>
        <dbReference type="ARBA" id="ARBA00008987"/>
    </source>
</evidence>
<evidence type="ECO:0000256" key="3">
    <source>
        <dbReference type="ARBA" id="ARBA00022448"/>
    </source>
</evidence>
<feature type="active site" description="Nucleophile" evidence="9">
    <location>
        <position position="30"/>
    </location>
</feature>
<dbReference type="EMBL" id="JACJLU010000008">
    <property type="protein sequence ID" value="MBM6831815.1"/>
    <property type="molecule type" value="Genomic_DNA"/>
</dbReference>
<organism evidence="12 14">
    <name type="scientific">Faecalicoccus acidiformans</name>
    <dbReference type="NCBI Taxonomy" id="915173"/>
    <lineage>
        <taxon>Bacteria</taxon>
        <taxon>Bacillati</taxon>
        <taxon>Bacillota</taxon>
        <taxon>Erysipelotrichia</taxon>
        <taxon>Erysipelotrichales</taxon>
        <taxon>Erysipelotrichaceae</taxon>
        <taxon>Faecalicoccus</taxon>
    </lineage>
</organism>
<evidence type="ECO:0000256" key="10">
    <source>
        <dbReference type="PIRSR" id="PIRSR000077-4"/>
    </source>
</evidence>
<dbReference type="GO" id="GO:0005737">
    <property type="term" value="C:cytoplasm"/>
    <property type="evidence" value="ECO:0007669"/>
    <property type="project" value="TreeGrafter"/>
</dbReference>
<evidence type="ECO:0000256" key="9">
    <source>
        <dbReference type="PIRSR" id="PIRSR000077-1"/>
    </source>
</evidence>
<feature type="domain" description="Thioredoxin" evidence="11">
    <location>
        <begin position="1"/>
        <end position="102"/>
    </location>
</feature>
<keyword evidence="3" id="KW-0813">Transport</keyword>
<dbReference type="Proteomes" id="UP000521313">
    <property type="component" value="Unassembled WGS sequence"/>
</dbReference>
<gene>
    <name evidence="13" type="primary">trxA</name>
    <name evidence="13" type="ORF">H5982_06805</name>
    <name evidence="12" type="ORF">HNQ43_001008</name>
</gene>
<evidence type="ECO:0000256" key="6">
    <source>
        <dbReference type="ARBA" id="ARBA00023284"/>
    </source>
</evidence>
<comment type="caution">
    <text evidence="12">The sequence shown here is derived from an EMBL/GenBank/DDBJ whole genome shotgun (WGS) entry which is preliminary data.</text>
</comment>
<keyword evidence="15" id="KW-1185">Reference proteome</keyword>
<dbReference type="EMBL" id="JACHHD010000008">
    <property type="protein sequence ID" value="MBB5184961.1"/>
    <property type="molecule type" value="Genomic_DNA"/>
</dbReference>
<dbReference type="RefSeq" id="WP_183375403.1">
    <property type="nucleotide sequence ID" value="NZ_CAWVLV010000001.1"/>
</dbReference>
<feature type="site" description="Contributes to redox potential value" evidence="9">
    <location>
        <position position="28"/>
    </location>
</feature>
<feature type="site" description="Deprotonates C-terminal active site Cys" evidence="9">
    <location>
        <position position="21"/>
    </location>
</feature>
<dbReference type="FunFam" id="3.40.30.10:FF:000001">
    <property type="entry name" value="Thioredoxin"/>
    <property type="match status" value="1"/>
</dbReference>
<evidence type="ECO:0000313" key="14">
    <source>
        <dbReference type="Proteomes" id="UP000521313"/>
    </source>
</evidence>
<dbReference type="PRINTS" id="PR00421">
    <property type="entry name" value="THIOREDOXIN"/>
</dbReference>
<keyword evidence="6 10" id="KW-0676">Redox-active center</keyword>
<comment type="similarity">
    <text evidence="1 8">Belongs to the thioredoxin family.</text>
</comment>
<evidence type="ECO:0000256" key="5">
    <source>
        <dbReference type="ARBA" id="ARBA00023157"/>
    </source>
</evidence>
<dbReference type="Proteomes" id="UP000775500">
    <property type="component" value="Unassembled WGS sequence"/>
</dbReference>
<evidence type="ECO:0000259" key="11">
    <source>
        <dbReference type="PROSITE" id="PS51352"/>
    </source>
</evidence>
<reference evidence="13" key="2">
    <citation type="submission" date="2020-08" db="EMBL/GenBank/DDBJ databases">
        <authorList>
            <person name="Cejkova D."/>
            <person name="Kubasova T."/>
            <person name="Jahodarova E."/>
            <person name="Rychlik I."/>
        </authorList>
    </citation>
    <scope>NUCLEOTIDE SEQUENCE</scope>
    <source>
        <strain evidence="13">An423</strain>
    </source>
</reference>
<dbReference type="NCBIfam" id="TIGR01068">
    <property type="entry name" value="thioredoxin"/>
    <property type="match status" value="1"/>
</dbReference>
<dbReference type="PANTHER" id="PTHR45663">
    <property type="entry name" value="GEO12009P1"/>
    <property type="match status" value="1"/>
</dbReference>
<evidence type="ECO:0000313" key="12">
    <source>
        <dbReference type="EMBL" id="MBB5184961.1"/>
    </source>
</evidence>
<dbReference type="InterPro" id="IPR005746">
    <property type="entry name" value="Thioredoxin"/>
</dbReference>
<reference evidence="13 15" key="3">
    <citation type="journal article" date="2021" name="Sci. Rep.">
        <title>The distribution of antibiotic resistance genes in chicken gut microbiota commensals.</title>
        <authorList>
            <person name="Juricova H."/>
            <person name="Matiasovicova J."/>
            <person name="Kubasova T."/>
            <person name="Cejkova D."/>
            <person name="Rychlik I."/>
        </authorList>
    </citation>
    <scope>NUCLEOTIDE SEQUENCE [LARGE SCALE GENOMIC DNA]</scope>
    <source>
        <strain evidence="13 15">An423</strain>
    </source>
</reference>
<dbReference type="InterPro" id="IPR017937">
    <property type="entry name" value="Thioredoxin_CS"/>
</dbReference>
<feature type="site" description="Contributes to redox potential value" evidence="9">
    <location>
        <position position="29"/>
    </location>
</feature>
<feature type="disulfide bond" description="Redox-active" evidence="10">
    <location>
        <begin position="27"/>
        <end position="30"/>
    </location>
</feature>
<name>A0A7W8FY18_9FIRM</name>
<evidence type="ECO:0000313" key="13">
    <source>
        <dbReference type="EMBL" id="MBM6831815.1"/>
    </source>
</evidence>
<evidence type="ECO:0000256" key="2">
    <source>
        <dbReference type="ARBA" id="ARBA00020570"/>
    </source>
</evidence>
<feature type="active site" description="Nucleophile" evidence="9">
    <location>
        <position position="27"/>
    </location>
</feature>
<dbReference type="PROSITE" id="PS51352">
    <property type="entry name" value="THIOREDOXIN_2"/>
    <property type="match status" value="1"/>
</dbReference>
<evidence type="ECO:0000256" key="4">
    <source>
        <dbReference type="ARBA" id="ARBA00022982"/>
    </source>
</evidence>
<dbReference type="PROSITE" id="PS00194">
    <property type="entry name" value="THIOREDOXIN_1"/>
    <property type="match status" value="1"/>
</dbReference>
<dbReference type="SUPFAM" id="SSF52833">
    <property type="entry name" value="Thioredoxin-like"/>
    <property type="match status" value="1"/>
</dbReference>
<dbReference type="InterPro" id="IPR036249">
    <property type="entry name" value="Thioredoxin-like_sf"/>
</dbReference>
<evidence type="ECO:0000313" key="15">
    <source>
        <dbReference type="Proteomes" id="UP000775500"/>
    </source>
</evidence>
<evidence type="ECO:0000256" key="8">
    <source>
        <dbReference type="PIRNR" id="PIRNR000077"/>
    </source>
</evidence>